<comment type="catalytic activity">
    <reaction evidence="13 14 15">
        <text>protoporphyrinogen IX + 3 A = protoporphyrin IX + 3 AH2</text>
        <dbReference type="Rhea" id="RHEA:62000"/>
        <dbReference type="ChEBI" id="CHEBI:13193"/>
        <dbReference type="ChEBI" id="CHEBI:17499"/>
        <dbReference type="ChEBI" id="CHEBI:57306"/>
        <dbReference type="ChEBI" id="CHEBI:57307"/>
    </reaction>
</comment>
<evidence type="ECO:0000256" key="9">
    <source>
        <dbReference type="ARBA" id="ARBA00022989"/>
    </source>
</evidence>
<evidence type="ECO:0000256" key="2">
    <source>
        <dbReference type="ARBA" id="ARBA00005073"/>
    </source>
</evidence>
<evidence type="ECO:0000256" key="12">
    <source>
        <dbReference type="ARBA" id="ARBA00023136"/>
    </source>
</evidence>
<dbReference type="GO" id="GO:0070818">
    <property type="term" value="F:protoporphyrinogen oxidase activity"/>
    <property type="evidence" value="ECO:0007669"/>
    <property type="project" value="UniProtKB-UniRule"/>
</dbReference>
<keyword evidence="9 14" id="KW-1133">Transmembrane helix</keyword>
<dbReference type="PANTHER" id="PTHR40255">
    <property type="entry name" value="UPF0093 MEMBRANE PROTEIN SLR1790"/>
    <property type="match status" value="1"/>
</dbReference>
<feature type="binding site" description="axial binding residue" evidence="14">
    <location>
        <position position="95"/>
    </location>
    <ligand>
        <name>heme</name>
        <dbReference type="ChEBI" id="CHEBI:30413"/>
    </ligand>
    <ligandPart>
        <name>Fe</name>
        <dbReference type="ChEBI" id="CHEBI:18248"/>
    </ligandPart>
</feature>
<evidence type="ECO:0000256" key="8">
    <source>
        <dbReference type="ARBA" id="ARBA00022723"/>
    </source>
</evidence>
<dbReference type="PIRSF" id="PIRSF004638">
    <property type="entry name" value="UCP004638"/>
    <property type="match status" value="1"/>
</dbReference>
<keyword evidence="7 14" id="KW-0812">Transmembrane</keyword>
<dbReference type="UniPathway" id="UPA00251">
    <property type="reaction ID" value="UER00324"/>
</dbReference>
<dbReference type="GO" id="GO:0006782">
    <property type="term" value="P:protoporphyrinogen IX biosynthetic process"/>
    <property type="evidence" value="ECO:0007669"/>
    <property type="project" value="UniProtKB-UniRule"/>
</dbReference>
<evidence type="ECO:0000313" key="17">
    <source>
        <dbReference type="Proteomes" id="UP000031408"/>
    </source>
</evidence>
<evidence type="ECO:0000256" key="11">
    <source>
        <dbReference type="ARBA" id="ARBA00023004"/>
    </source>
</evidence>
<evidence type="ECO:0000256" key="7">
    <source>
        <dbReference type="ARBA" id="ARBA00022692"/>
    </source>
</evidence>
<organism evidence="16 17">
    <name type="scientific">Flavihumibacter solisilvae</name>
    <dbReference type="NCBI Taxonomy" id="1349421"/>
    <lineage>
        <taxon>Bacteria</taxon>
        <taxon>Pseudomonadati</taxon>
        <taxon>Bacteroidota</taxon>
        <taxon>Chitinophagia</taxon>
        <taxon>Chitinophagales</taxon>
        <taxon>Chitinophagaceae</taxon>
        <taxon>Flavihumibacter</taxon>
    </lineage>
</organism>
<reference evidence="16 17" key="1">
    <citation type="submission" date="2014-11" db="EMBL/GenBank/DDBJ databases">
        <title>Genome sequence of Flavihumibacter solisilvae 3-3.</title>
        <authorList>
            <person name="Zhou G."/>
            <person name="Li M."/>
            <person name="Wang G."/>
        </authorList>
    </citation>
    <scope>NUCLEOTIDE SEQUENCE [LARGE SCALE GENOMIC DNA]</scope>
    <source>
        <strain evidence="16 17">3-3</strain>
    </source>
</reference>
<keyword evidence="10 14" id="KW-0560">Oxidoreductase</keyword>
<dbReference type="GO" id="GO:0005886">
    <property type="term" value="C:plasma membrane"/>
    <property type="evidence" value="ECO:0007669"/>
    <property type="project" value="UniProtKB-SubCell"/>
</dbReference>
<sequence length="185" mass="21708">MYLYIKALHIIFVVTWFAGLFYMPRLFIYNTEAREKPQLEKQVLQSQFSIMMKRLWFGITWPSAVLTLIFGLSVLFTGNWEAVLLAPEGRWLLIKLIFVAGLYVYHLFLHRIFRQEMNGDFRYSSNQLRLWNEVATVFLFAIVMLVVVKQGMGLVYGLVGLALLIVLLMTAIRVYRWTRENKGSK</sequence>
<comment type="subunit">
    <text evidence="14">Homodimer.</text>
</comment>
<accession>A0A0C1L9C6</accession>
<evidence type="ECO:0000256" key="6">
    <source>
        <dbReference type="ARBA" id="ARBA00022617"/>
    </source>
</evidence>
<evidence type="ECO:0000256" key="15">
    <source>
        <dbReference type="PIRNR" id="PIRNR004638"/>
    </source>
</evidence>
<dbReference type="EC" id="1.3.99.-" evidence="14 15"/>
<evidence type="ECO:0000256" key="5">
    <source>
        <dbReference type="ARBA" id="ARBA00022475"/>
    </source>
</evidence>
<comment type="subcellular location">
    <subcellularLocation>
        <location evidence="1 14">Cell membrane</location>
        <topology evidence="1 14">Multi-pass membrane protein</topology>
    </subcellularLocation>
</comment>
<dbReference type="PANTHER" id="PTHR40255:SF1">
    <property type="entry name" value="PROTOPORPHYRINOGEN IX OXIDASE"/>
    <property type="match status" value="1"/>
</dbReference>
<name>A0A0C1L9C6_9BACT</name>
<dbReference type="AlphaFoldDB" id="A0A0C1L9C6"/>
<keyword evidence="8 14" id="KW-0479">Metal-binding</keyword>
<evidence type="ECO:0000313" key="16">
    <source>
        <dbReference type="EMBL" id="KIC96111.1"/>
    </source>
</evidence>
<keyword evidence="17" id="KW-1185">Reference proteome</keyword>
<dbReference type="InterPro" id="IPR005265">
    <property type="entry name" value="HemJ-like"/>
</dbReference>
<dbReference type="GO" id="GO:0046872">
    <property type="term" value="F:metal ion binding"/>
    <property type="evidence" value="ECO:0007669"/>
    <property type="project" value="UniProtKB-UniRule"/>
</dbReference>
<evidence type="ECO:0000256" key="3">
    <source>
        <dbReference type="ARBA" id="ARBA00006501"/>
    </source>
</evidence>
<feature type="transmembrane region" description="Helical" evidence="14">
    <location>
        <begin position="154"/>
        <end position="175"/>
    </location>
</feature>
<comment type="function">
    <text evidence="14 15">Catalyzes the oxidation of protoporphyrinogen IX to protoporphyrin IX.</text>
</comment>
<evidence type="ECO:0000256" key="13">
    <source>
        <dbReference type="ARBA" id="ARBA00048390"/>
    </source>
</evidence>
<dbReference type="RefSeq" id="WP_039136936.1">
    <property type="nucleotide sequence ID" value="NZ_JSVC01000002.1"/>
</dbReference>
<feature type="transmembrane region" description="Helical" evidence="14">
    <location>
        <begin position="130"/>
        <end position="148"/>
    </location>
</feature>
<keyword evidence="12 14" id="KW-0472">Membrane</keyword>
<keyword evidence="6 14" id="KW-0349">Heme</keyword>
<evidence type="ECO:0000256" key="14">
    <source>
        <dbReference type="HAMAP-Rule" id="MF_02239"/>
    </source>
</evidence>
<keyword evidence="11 14" id="KW-0408">Iron</keyword>
<feature type="transmembrane region" description="Helical" evidence="14">
    <location>
        <begin position="89"/>
        <end position="109"/>
    </location>
</feature>
<comment type="pathway">
    <text evidence="2 14 15">Porphyrin-containing compound metabolism; protoporphyrin-IX biosynthesis; protoporphyrin-IX from protoporphyrinogen-IX: step 1/1.</text>
</comment>
<feature type="transmembrane region" description="Helical" evidence="14">
    <location>
        <begin position="6"/>
        <end position="28"/>
    </location>
</feature>
<comment type="similarity">
    <text evidence="3 14 15">Belongs to the HemJ family.</text>
</comment>
<evidence type="ECO:0000256" key="10">
    <source>
        <dbReference type="ARBA" id="ARBA00023002"/>
    </source>
</evidence>
<evidence type="ECO:0000256" key="1">
    <source>
        <dbReference type="ARBA" id="ARBA00004651"/>
    </source>
</evidence>
<dbReference type="HAMAP" id="MF_02239">
    <property type="entry name" value="HemJ"/>
    <property type="match status" value="1"/>
</dbReference>
<dbReference type="EMBL" id="JSVC01000002">
    <property type="protein sequence ID" value="KIC96111.1"/>
    <property type="molecule type" value="Genomic_DNA"/>
</dbReference>
<proteinExistence type="inferred from homology"/>
<dbReference type="OrthoDB" id="9800824at2"/>
<protein>
    <recommendedName>
        <fullName evidence="4 14">Protoporphyrinogen IX oxidase</fullName>
        <shortName evidence="14">PPO</shortName>
        <ecNumber evidence="14 15">1.3.99.-</ecNumber>
    </recommendedName>
</protein>
<comment type="caution">
    <text evidence="16">The sequence shown here is derived from an EMBL/GenBank/DDBJ whole genome shotgun (WGS) entry which is preliminary data.</text>
</comment>
<keyword evidence="5 14" id="KW-1003">Cell membrane</keyword>
<feature type="transmembrane region" description="Helical" evidence="14">
    <location>
        <begin position="55"/>
        <end position="77"/>
    </location>
</feature>
<comment type="cofactor">
    <cofactor evidence="14 15">
        <name>heme b</name>
        <dbReference type="ChEBI" id="CHEBI:60344"/>
    </cofactor>
    <text evidence="14 15">Binds 1 heme b (iron(II)-protoporphyrin IX) group per subunit.</text>
</comment>
<dbReference type="Pfam" id="PF03653">
    <property type="entry name" value="UPF0093"/>
    <property type="match status" value="1"/>
</dbReference>
<feature type="binding site" description="axial binding residue" evidence="14">
    <location>
        <position position="9"/>
    </location>
    <ligand>
        <name>heme</name>
        <dbReference type="ChEBI" id="CHEBI:30413"/>
    </ligand>
    <ligandPart>
        <name>Fe</name>
        <dbReference type="ChEBI" id="CHEBI:18248"/>
    </ligandPart>
</feature>
<dbReference type="Proteomes" id="UP000031408">
    <property type="component" value="Unassembled WGS sequence"/>
</dbReference>
<gene>
    <name evidence="16" type="ORF">OI18_02795</name>
</gene>
<evidence type="ECO:0000256" key="4">
    <source>
        <dbReference type="ARBA" id="ARBA00017504"/>
    </source>
</evidence>
<dbReference type="STRING" id="1349421.OI18_02795"/>